<feature type="transmembrane region" description="Helical" evidence="6">
    <location>
        <begin position="7"/>
        <end position="26"/>
    </location>
</feature>
<sequence length="333" mass="35317">MTRTTRSLLVNLTLSVIALALLGLAISSNREQLRAVMARKVDGPTFAFGFVVYLSALVLTFLRWFALVRALGLPFRVADAIRLGFIGNVFNLVIPGAVGGDVIKGAFLCREQAKKTQAVASMVIDRLLGLIGLFLLAGLAGAWAWSGSTRDVRILIGLAWAASVSGPIGLAILFSPALFRPMLRLVAGRGKLGAILAELVTAAGVYRSKRPVVLGALASAMLSHGLFVLAFYLVDRALFRSEVPSLADHYVVVPLSIFSTSVPLPFGALGLSEQVSDFLFQQVDHPGGAVAMMGFRALMYAGGLLSVVVYLANLRQVRSLRSDSPEPVPGPGA</sequence>
<evidence type="ECO:0000256" key="1">
    <source>
        <dbReference type="ARBA" id="ARBA00004651"/>
    </source>
</evidence>
<feature type="transmembrane region" description="Helical" evidence="6">
    <location>
        <begin position="152"/>
        <end position="174"/>
    </location>
</feature>
<keyword evidence="2" id="KW-1003">Cell membrane</keyword>
<keyword evidence="4 6" id="KW-1133">Transmembrane helix</keyword>
<name>A0A432MGU1_9BACT</name>
<evidence type="ECO:0000256" key="2">
    <source>
        <dbReference type="ARBA" id="ARBA00022475"/>
    </source>
</evidence>
<dbReference type="RefSeq" id="WP_126726702.1">
    <property type="nucleotide sequence ID" value="NZ_RYZH01000035.1"/>
</dbReference>
<comment type="subcellular location">
    <subcellularLocation>
        <location evidence="1">Cell membrane</location>
        <topology evidence="1">Multi-pass membrane protein</topology>
    </subcellularLocation>
</comment>
<dbReference type="InterPro" id="IPR022791">
    <property type="entry name" value="L-PG_synthase/AglD"/>
</dbReference>
<organism evidence="7 8">
    <name type="scientific">Tautonia sociabilis</name>
    <dbReference type="NCBI Taxonomy" id="2080755"/>
    <lineage>
        <taxon>Bacteria</taxon>
        <taxon>Pseudomonadati</taxon>
        <taxon>Planctomycetota</taxon>
        <taxon>Planctomycetia</taxon>
        <taxon>Isosphaerales</taxon>
        <taxon>Isosphaeraceae</taxon>
        <taxon>Tautonia</taxon>
    </lineage>
</organism>
<evidence type="ECO:0000256" key="3">
    <source>
        <dbReference type="ARBA" id="ARBA00022692"/>
    </source>
</evidence>
<dbReference type="EMBL" id="RYZH01000035">
    <property type="protein sequence ID" value="RUL85911.1"/>
    <property type="molecule type" value="Genomic_DNA"/>
</dbReference>
<dbReference type="Proteomes" id="UP000280296">
    <property type="component" value="Unassembled WGS sequence"/>
</dbReference>
<protein>
    <submittedName>
        <fullName evidence="7">Flippase-like domain-containing protein</fullName>
    </submittedName>
</protein>
<dbReference type="PANTHER" id="PTHR40277:SF1">
    <property type="entry name" value="BLL5419 PROTEIN"/>
    <property type="match status" value="1"/>
</dbReference>
<gene>
    <name evidence="7" type="ORF">TsocGM_17215</name>
</gene>
<evidence type="ECO:0000313" key="7">
    <source>
        <dbReference type="EMBL" id="RUL85911.1"/>
    </source>
</evidence>
<evidence type="ECO:0000313" key="8">
    <source>
        <dbReference type="Proteomes" id="UP000280296"/>
    </source>
</evidence>
<accession>A0A432MGU1</accession>
<reference evidence="7 8" key="2">
    <citation type="submission" date="2019-01" db="EMBL/GenBank/DDBJ databases">
        <title>Tautonia sociabilis, a novel thermotolerant planctomycete of Isosphaeraceae family, isolated from a 4000 m deep subterranean habitat.</title>
        <authorList>
            <person name="Kovaleva O.L."/>
            <person name="Elcheninov A.G."/>
            <person name="Van Heerden E."/>
            <person name="Toshchakov S.V."/>
            <person name="Novikov A."/>
            <person name="Bonch-Osmolovskaya E.A."/>
            <person name="Kublanov I.V."/>
        </authorList>
    </citation>
    <scope>NUCLEOTIDE SEQUENCE [LARGE SCALE GENOMIC DNA]</scope>
    <source>
        <strain evidence="7 8">GM2012</strain>
    </source>
</reference>
<evidence type="ECO:0000256" key="6">
    <source>
        <dbReference type="SAM" id="Phobius"/>
    </source>
</evidence>
<reference evidence="7 8" key="1">
    <citation type="submission" date="2018-12" db="EMBL/GenBank/DDBJ databases">
        <authorList>
            <person name="Toschakov S.V."/>
        </authorList>
    </citation>
    <scope>NUCLEOTIDE SEQUENCE [LARGE SCALE GENOMIC DNA]</scope>
    <source>
        <strain evidence="7 8">GM2012</strain>
    </source>
</reference>
<keyword evidence="5 6" id="KW-0472">Membrane</keyword>
<feature type="transmembrane region" description="Helical" evidence="6">
    <location>
        <begin position="46"/>
        <end position="66"/>
    </location>
</feature>
<feature type="transmembrane region" description="Helical" evidence="6">
    <location>
        <begin position="212"/>
        <end position="234"/>
    </location>
</feature>
<feature type="transmembrane region" description="Helical" evidence="6">
    <location>
        <begin position="289"/>
        <end position="312"/>
    </location>
</feature>
<feature type="transmembrane region" description="Helical" evidence="6">
    <location>
        <begin position="246"/>
        <end position="269"/>
    </location>
</feature>
<feature type="transmembrane region" description="Helical" evidence="6">
    <location>
        <begin position="127"/>
        <end position="146"/>
    </location>
</feature>
<dbReference type="PANTHER" id="PTHR40277">
    <property type="entry name" value="BLL5419 PROTEIN"/>
    <property type="match status" value="1"/>
</dbReference>
<keyword evidence="8" id="KW-1185">Reference proteome</keyword>
<dbReference type="GO" id="GO:0005886">
    <property type="term" value="C:plasma membrane"/>
    <property type="evidence" value="ECO:0007669"/>
    <property type="project" value="UniProtKB-SubCell"/>
</dbReference>
<evidence type="ECO:0000256" key="4">
    <source>
        <dbReference type="ARBA" id="ARBA00022989"/>
    </source>
</evidence>
<evidence type="ECO:0000256" key="5">
    <source>
        <dbReference type="ARBA" id="ARBA00023136"/>
    </source>
</evidence>
<keyword evidence="3 6" id="KW-0812">Transmembrane</keyword>
<dbReference type="Pfam" id="PF03706">
    <property type="entry name" value="LPG_synthase_TM"/>
    <property type="match status" value="1"/>
</dbReference>
<dbReference type="AlphaFoldDB" id="A0A432MGU1"/>
<dbReference type="OrthoDB" id="279916at2"/>
<proteinExistence type="predicted"/>
<comment type="caution">
    <text evidence="7">The sequence shown here is derived from an EMBL/GenBank/DDBJ whole genome shotgun (WGS) entry which is preliminary data.</text>
</comment>